<keyword evidence="2" id="KW-1185">Reference proteome</keyword>
<proteinExistence type="predicted"/>
<comment type="caution">
    <text evidence="1">The sequence shown here is derived from an EMBL/GenBank/DDBJ whole genome shotgun (WGS) entry which is preliminary data.</text>
</comment>
<accession>A0A6I4IYH6</accession>
<dbReference type="AlphaFoldDB" id="A0A6I4IYH6"/>
<evidence type="ECO:0000313" key="2">
    <source>
        <dbReference type="Proteomes" id="UP000441389"/>
    </source>
</evidence>
<sequence length="281" mass="30493">MEPLVKHVALVSESRQVGTGEVMMVAAALQKQASRDLSGIWQIGATVDAFEHLEDVPVDYWPMIIRDDIGYSAAGIHLDQSGQPFALISADPDRDVWSLTSSHEMCEMLVDPFGNRVIAGDSIKADQGRVTYLVEVCDPSEASNYAYSVNGVLVSDFYTPNFFDPVAAPGVRYSYTGAIKTPRSILPGGYISWHDLETDIWWQQTWFGGSQPQFRSLGKLTGGRSIRSQIDRITSEDTAMAVSAGRATSEFGGMAAPSARSTLAARAQSLHSQINELIAAA</sequence>
<reference evidence="1 2" key="1">
    <citation type="submission" date="2019-12" db="EMBL/GenBank/DDBJ databases">
        <authorList>
            <person name="Huq M.A."/>
        </authorList>
    </citation>
    <scope>NUCLEOTIDE SEQUENCE [LARGE SCALE GENOMIC DNA]</scope>
    <source>
        <strain evidence="1 2">MAH-20</strain>
    </source>
</reference>
<evidence type="ECO:0000313" key="1">
    <source>
        <dbReference type="EMBL" id="MVO77290.1"/>
    </source>
</evidence>
<dbReference type="RefSeq" id="WP_157026247.1">
    <property type="nucleotide sequence ID" value="NZ_WQMS01000006.1"/>
</dbReference>
<dbReference type="Proteomes" id="UP000441389">
    <property type="component" value="Unassembled WGS sequence"/>
</dbReference>
<gene>
    <name evidence="1" type="ORF">GON01_04965</name>
</gene>
<name>A0A6I4IYH6_9SPHN</name>
<dbReference type="EMBL" id="WQMS01000006">
    <property type="protein sequence ID" value="MVO77290.1"/>
    <property type="molecule type" value="Genomic_DNA"/>
</dbReference>
<protein>
    <submittedName>
        <fullName evidence="1">Uncharacterized protein</fullName>
    </submittedName>
</protein>
<organism evidence="1 2">
    <name type="scientific">Sphingomonas horti</name>
    <dbReference type="NCBI Taxonomy" id="2682842"/>
    <lineage>
        <taxon>Bacteria</taxon>
        <taxon>Pseudomonadati</taxon>
        <taxon>Pseudomonadota</taxon>
        <taxon>Alphaproteobacteria</taxon>
        <taxon>Sphingomonadales</taxon>
        <taxon>Sphingomonadaceae</taxon>
        <taxon>Sphingomonas</taxon>
    </lineage>
</organism>